<protein>
    <submittedName>
        <fullName evidence="3">Dihydropyrimidinase like 5</fullName>
    </submittedName>
</protein>
<dbReference type="Gene3D" id="2.30.40.10">
    <property type="entry name" value="Urease, subunit C, domain 1"/>
    <property type="match status" value="1"/>
</dbReference>
<dbReference type="Pfam" id="PF01979">
    <property type="entry name" value="Amidohydro_1"/>
    <property type="match status" value="1"/>
</dbReference>
<dbReference type="SUPFAM" id="SSF51556">
    <property type="entry name" value="Metallo-dependent hydrolases"/>
    <property type="match status" value="1"/>
</dbReference>
<dbReference type="Proteomes" id="UP000694552">
    <property type="component" value="Unplaced"/>
</dbReference>
<comment type="similarity">
    <text evidence="1">Belongs to the metallo-dependent hydrolases superfamily. Hydantoinase/dihydropyrimidinase family.</text>
</comment>
<dbReference type="SUPFAM" id="SSF51338">
    <property type="entry name" value="Composite domain of metallo-dependent hydrolases"/>
    <property type="match status" value="1"/>
</dbReference>
<evidence type="ECO:0000313" key="4">
    <source>
        <dbReference type="Proteomes" id="UP000694552"/>
    </source>
</evidence>
<dbReference type="InterPro" id="IPR011059">
    <property type="entry name" value="Metal-dep_hydrolase_composite"/>
</dbReference>
<feature type="domain" description="Amidohydrolase-related" evidence="2">
    <location>
        <begin position="57"/>
        <end position="406"/>
    </location>
</feature>
<name>A0A8C8AG98_9STRI</name>
<keyword evidence="4" id="KW-1185">Reference proteome</keyword>
<organism evidence="3 4">
    <name type="scientific">Otus sunia</name>
    <name type="common">Oriental scops-owl</name>
    <dbReference type="NCBI Taxonomy" id="257818"/>
    <lineage>
        <taxon>Eukaryota</taxon>
        <taxon>Metazoa</taxon>
        <taxon>Chordata</taxon>
        <taxon>Craniata</taxon>
        <taxon>Vertebrata</taxon>
        <taxon>Euteleostomi</taxon>
        <taxon>Archelosauria</taxon>
        <taxon>Archosauria</taxon>
        <taxon>Dinosauria</taxon>
        <taxon>Saurischia</taxon>
        <taxon>Theropoda</taxon>
        <taxon>Coelurosauria</taxon>
        <taxon>Aves</taxon>
        <taxon>Neognathae</taxon>
        <taxon>Neoaves</taxon>
        <taxon>Telluraves</taxon>
        <taxon>Strigiformes</taxon>
        <taxon>Strigidae</taxon>
        <taxon>Otus</taxon>
    </lineage>
</organism>
<evidence type="ECO:0000256" key="1">
    <source>
        <dbReference type="ARBA" id="ARBA00008829"/>
    </source>
</evidence>
<dbReference type="InterPro" id="IPR050378">
    <property type="entry name" value="Metallo-dep_Hydrolases_sf"/>
</dbReference>
<evidence type="ECO:0000313" key="3">
    <source>
        <dbReference type="Ensembl" id="ENSOSUP00000004646.1"/>
    </source>
</evidence>
<dbReference type="InterPro" id="IPR006680">
    <property type="entry name" value="Amidohydro-rel"/>
</dbReference>
<dbReference type="InterPro" id="IPR032466">
    <property type="entry name" value="Metal_Hydrolase"/>
</dbReference>
<dbReference type="PANTHER" id="PTHR11647:SF58">
    <property type="entry name" value="DIHYDROPYRIMIDINASE-RELATED PROTEIN 5"/>
    <property type="match status" value="1"/>
</dbReference>
<dbReference type="AlphaFoldDB" id="A0A8C8AG98"/>
<dbReference type="Gene3D" id="3.20.20.140">
    <property type="entry name" value="Metal-dependent hydrolases"/>
    <property type="match status" value="1"/>
</dbReference>
<dbReference type="Ensembl" id="ENSOSUT00000004800.1">
    <property type="protein sequence ID" value="ENSOSUP00000004646.1"/>
    <property type="gene ID" value="ENSOSUG00000003430.1"/>
</dbReference>
<proteinExistence type="inferred from homology"/>
<dbReference type="InterPro" id="IPR011778">
    <property type="entry name" value="Hydantoinase/dihydroPyrase"/>
</dbReference>
<dbReference type="NCBIfam" id="TIGR02033">
    <property type="entry name" value="D-hydantoinase"/>
    <property type="match status" value="1"/>
</dbReference>
<dbReference type="GO" id="GO:0016812">
    <property type="term" value="F:hydrolase activity, acting on carbon-nitrogen (but not peptide) bonds, in cyclic amides"/>
    <property type="evidence" value="ECO:0007669"/>
    <property type="project" value="TreeGrafter"/>
</dbReference>
<dbReference type="FunFam" id="3.20.20.140:FF:000076">
    <property type="entry name" value="Dihydropyrimidinase like 2"/>
    <property type="match status" value="1"/>
</dbReference>
<reference evidence="3" key="1">
    <citation type="submission" date="2025-08" db="UniProtKB">
        <authorList>
            <consortium name="Ensembl"/>
        </authorList>
    </citation>
    <scope>IDENTIFICATION</scope>
</reference>
<dbReference type="PANTHER" id="PTHR11647">
    <property type="entry name" value="HYDRANTOINASE/DIHYDROPYRIMIDINASE FAMILY MEMBER"/>
    <property type="match status" value="1"/>
</dbReference>
<reference evidence="3" key="2">
    <citation type="submission" date="2025-09" db="UniProtKB">
        <authorList>
            <consortium name="Ensembl"/>
        </authorList>
    </citation>
    <scope>IDENTIFICATION</scope>
</reference>
<dbReference type="GO" id="GO:0005829">
    <property type="term" value="C:cytosol"/>
    <property type="evidence" value="ECO:0007669"/>
    <property type="project" value="TreeGrafter"/>
</dbReference>
<accession>A0A8C8AG98</accession>
<evidence type="ECO:0000259" key="2">
    <source>
        <dbReference type="Pfam" id="PF01979"/>
    </source>
</evidence>
<dbReference type="CDD" id="cd01314">
    <property type="entry name" value="D-HYD"/>
    <property type="match status" value="1"/>
</dbReference>
<sequence>MLANAATMRILIKGGKVVNDDCTLEADVYIENGIIQQVGRELMIPGGAKVIDATGKLVIPGGIDTSTHFHQTFMNATCVDDFYHGTKAALVGGTTMIIGHVLPDKETSLLDAYEKCRSLADPKVCCDYALHMGITWWAPKVKAEMETLVREKGVNSFQMFMTYKDLYMLRDSELYQVLRACRDIGAIARVHAENGELVAEGAKEALDLGITGPEGIEISRPEELEAEATHRVITIANREHACGYGAAGHVYSRAHACASAPAGKVVYAETTTAHATLTGLHYYHQDWFHAAAYVTVPPLRLDTNTSAYLMSLLANDTLNVVASDHRPFSTKQKAMGKEDFTKIPHGVSGVQDRMNIIWERGVVGGKMDENRFVAVTSSNAAKIHNLYPRKGRIIPGADADVVVWDPEATK</sequence>